<dbReference type="Gene3D" id="6.10.340.10">
    <property type="match status" value="1"/>
</dbReference>
<feature type="transmembrane region" description="Helical" evidence="10">
    <location>
        <begin position="182"/>
        <end position="204"/>
    </location>
</feature>
<dbReference type="RefSeq" id="WP_125024124.1">
    <property type="nucleotide sequence ID" value="NZ_CP034159.1"/>
</dbReference>
<dbReference type="PRINTS" id="PR00344">
    <property type="entry name" value="BCTRLSENSOR"/>
</dbReference>
<dbReference type="GO" id="GO:0000155">
    <property type="term" value="F:phosphorelay sensor kinase activity"/>
    <property type="evidence" value="ECO:0007669"/>
    <property type="project" value="InterPro"/>
</dbReference>
<dbReference type="Proteomes" id="UP000270185">
    <property type="component" value="Chromosome"/>
</dbReference>
<comment type="catalytic activity">
    <reaction evidence="1">
        <text>ATP + protein L-histidine = ADP + protein N-phospho-L-histidine.</text>
        <dbReference type="EC" id="2.7.13.3"/>
    </reaction>
</comment>
<gene>
    <name evidence="13" type="ORF">EIB73_07665</name>
</gene>
<evidence type="ECO:0000256" key="4">
    <source>
        <dbReference type="ARBA" id="ARBA00022553"/>
    </source>
</evidence>
<evidence type="ECO:0000256" key="10">
    <source>
        <dbReference type="SAM" id="Phobius"/>
    </source>
</evidence>
<dbReference type="PANTHER" id="PTHR43065:SF10">
    <property type="entry name" value="PEROXIDE STRESS-ACTIVATED HISTIDINE KINASE MAK3"/>
    <property type="match status" value="1"/>
</dbReference>
<keyword evidence="10" id="KW-1133">Transmembrane helix</keyword>
<dbReference type="GO" id="GO:0016020">
    <property type="term" value="C:membrane"/>
    <property type="evidence" value="ECO:0007669"/>
    <property type="project" value="UniProtKB-SubCell"/>
</dbReference>
<dbReference type="GO" id="GO:0005524">
    <property type="term" value="F:ATP binding"/>
    <property type="evidence" value="ECO:0007669"/>
    <property type="project" value="UniProtKB-KW"/>
</dbReference>
<comment type="subcellular location">
    <subcellularLocation>
        <location evidence="2">Membrane</location>
    </subcellularLocation>
</comment>
<reference evidence="14" key="1">
    <citation type="submission" date="2018-11" db="EMBL/GenBank/DDBJ databases">
        <title>Proposal to divide the Flavobacteriaceae and reorganize its genera based on Amino Acid Identity values calculated from whole genome sequences.</title>
        <authorList>
            <person name="Nicholson A.C."/>
            <person name="Gulvik C.A."/>
            <person name="Whitney A.M."/>
            <person name="Humrighouse B.W."/>
            <person name="Bell M."/>
            <person name="Holmes B."/>
            <person name="Steigerwalt A.G."/>
            <person name="Villarma A."/>
            <person name="Sheth M."/>
            <person name="Batra D."/>
            <person name="Pryor J."/>
            <person name="Bernardet J.-F."/>
            <person name="Hugo C."/>
            <person name="Kampfer P."/>
            <person name="Newman J.D."/>
            <person name="McQuiston J.R."/>
        </authorList>
    </citation>
    <scope>NUCLEOTIDE SEQUENCE [LARGE SCALE GENOMIC DNA]</scope>
    <source>
        <strain evidence="14">G0081</strain>
    </source>
</reference>
<dbReference type="PANTHER" id="PTHR43065">
    <property type="entry name" value="SENSOR HISTIDINE KINASE"/>
    <property type="match status" value="1"/>
</dbReference>
<accession>A0A3G8XMT6</accession>
<keyword evidence="6" id="KW-0547">Nucleotide-binding</keyword>
<feature type="domain" description="Histidine kinase" evidence="11">
    <location>
        <begin position="276"/>
        <end position="484"/>
    </location>
</feature>
<proteinExistence type="predicted"/>
<evidence type="ECO:0000256" key="3">
    <source>
        <dbReference type="ARBA" id="ARBA00012438"/>
    </source>
</evidence>
<dbReference type="SUPFAM" id="SSF47384">
    <property type="entry name" value="Homodimeric domain of signal transducing histidine kinase"/>
    <property type="match status" value="1"/>
</dbReference>
<keyword evidence="10" id="KW-0812">Transmembrane</keyword>
<dbReference type="PROSITE" id="PS50109">
    <property type="entry name" value="HIS_KIN"/>
    <property type="match status" value="1"/>
</dbReference>
<dbReference type="EC" id="2.7.13.3" evidence="3"/>
<dbReference type="SUPFAM" id="SSF55874">
    <property type="entry name" value="ATPase domain of HSP90 chaperone/DNA topoisomerase II/histidine kinase"/>
    <property type="match status" value="1"/>
</dbReference>
<evidence type="ECO:0000259" key="11">
    <source>
        <dbReference type="PROSITE" id="PS50109"/>
    </source>
</evidence>
<dbReference type="EMBL" id="CP034159">
    <property type="protein sequence ID" value="AZI33057.1"/>
    <property type="molecule type" value="Genomic_DNA"/>
</dbReference>
<dbReference type="Gene3D" id="1.10.287.130">
    <property type="match status" value="1"/>
</dbReference>
<dbReference type="Pfam" id="PF02518">
    <property type="entry name" value="HATPase_c"/>
    <property type="match status" value="1"/>
</dbReference>
<dbReference type="InterPro" id="IPR005467">
    <property type="entry name" value="His_kinase_dom"/>
</dbReference>
<keyword evidence="14" id="KW-1185">Reference proteome</keyword>
<dbReference type="KEGG" id="ccas:EIB73_07665"/>
<keyword evidence="7 13" id="KW-0418">Kinase</keyword>
<dbReference type="InterPro" id="IPR003661">
    <property type="entry name" value="HisK_dim/P_dom"/>
</dbReference>
<dbReference type="InterPro" id="IPR003594">
    <property type="entry name" value="HATPase_dom"/>
</dbReference>
<dbReference type="InterPro" id="IPR036890">
    <property type="entry name" value="HATPase_C_sf"/>
</dbReference>
<dbReference type="CDD" id="cd00075">
    <property type="entry name" value="HATPase"/>
    <property type="match status" value="1"/>
</dbReference>
<evidence type="ECO:0000256" key="8">
    <source>
        <dbReference type="ARBA" id="ARBA00022840"/>
    </source>
</evidence>
<feature type="domain" description="HAMP" evidence="12">
    <location>
        <begin position="206"/>
        <end position="259"/>
    </location>
</feature>
<dbReference type="AlphaFoldDB" id="A0A3G8XMT6"/>
<evidence type="ECO:0000256" key="5">
    <source>
        <dbReference type="ARBA" id="ARBA00022679"/>
    </source>
</evidence>
<keyword evidence="4" id="KW-0597">Phosphoprotein</keyword>
<keyword evidence="8" id="KW-0067">ATP-binding</keyword>
<dbReference type="CDD" id="cd00082">
    <property type="entry name" value="HisKA"/>
    <property type="match status" value="1"/>
</dbReference>
<keyword evidence="9" id="KW-0902">Two-component regulatory system</keyword>
<name>A0A3G8XMT6_9FLAO</name>
<protein>
    <recommendedName>
        <fullName evidence="3">histidine kinase</fullName>
        <ecNumber evidence="3">2.7.13.3</ecNumber>
    </recommendedName>
</protein>
<evidence type="ECO:0000259" key="12">
    <source>
        <dbReference type="PROSITE" id="PS50885"/>
    </source>
</evidence>
<dbReference type="PROSITE" id="PS50885">
    <property type="entry name" value="HAMP"/>
    <property type="match status" value="1"/>
</dbReference>
<keyword evidence="5" id="KW-0808">Transferase</keyword>
<keyword evidence="10" id="KW-0472">Membrane</keyword>
<dbReference type="SMART" id="SM00387">
    <property type="entry name" value="HATPase_c"/>
    <property type="match status" value="1"/>
</dbReference>
<dbReference type="OrthoDB" id="9776727at2"/>
<dbReference type="InterPro" id="IPR036097">
    <property type="entry name" value="HisK_dim/P_sf"/>
</dbReference>
<evidence type="ECO:0000256" key="7">
    <source>
        <dbReference type="ARBA" id="ARBA00022777"/>
    </source>
</evidence>
<sequence length="493" mass="56743">MPLTKYKGYSLRNKVFGGFLLICFLSITGSSVLSYFILRNNATVQSKTDLQKKSESLLSSLDYAVSHTQAQTDDLPNILSNTIFEIADINNQDIIIYDLEGNFVISNKDLNFIANKKLPLEIVNKVLKTDKRIDFLTYDKNIDANVTSSYMVLKNNMLEPIAIVYFPYYHNDASYISVFNKYLNYILLVNLIVIAIGIWLSWIISNNLTKAVTKFSELINRITLFENDPQPIRYYQNDELNQLVKAYNKMILQIKEQKERLSFREKEEAWREMAKQVAHEVKNPLTPMKLTIQNFERKFDPADPQITEKVKKMSKIMVDQIDLVATVANAFSQFAQLPEKHNEIFDVNQEIKNIIRIFSDEKIYFHSNKDKILVDMDKIYLSRIVTNIVSNARQARDENRENIINVDVEQRQKRIIVTIEDNGVGIPEDLYQRIFEPNFTSKSSGMGLGLTMVRKMVEDYKGEISVKSTVGKGTTFTISLPSNVPQTTLNGVN</sequence>
<feature type="transmembrane region" description="Helical" evidence="10">
    <location>
        <begin position="15"/>
        <end position="38"/>
    </location>
</feature>
<organism evidence="13 14">
    <name type="scientific">Kaistella carnis</name>
    <dbReference type="NCBI Taxonomy" id="1241979"/>
    <lineage>
        <taxon>Bacteria</taxon>
        <taxon>Pseudomonadati</taxon>
        <taxon>Bacteroidota</taxon>
        <taxon>Flavobacteriia</taxon>
        <taxon>Flavobacteriales</taxon>
        <taxon>Weeksellaceae</taxon>
        <taxon>Chryseobacterium group</taxon>
        <taxon>Kaistella</taxon>
    </lineage>
</organism>
<evidence type="ECO:0000313" key="13">
    <source>
        <dbReference type="EMBL" id="AZI33057.1"/>
    </source>
</evidence>
<evidence type="ECO:0000256" key="2">
    <source>
        <dbReference type="ARBA" id="ARBA00004370"/>
    </source>
</evidence>
<evidence type="ECO:0000256" key="9">
    <source>
        <dbReference type="ARBA" id="ARBA00023012"/>
    </source>
</evidence>
<dbReference type="InterPro" id="IPR004358">
    <property type="entry name" value="Sig_transdc_His_kin-like_C"/>
</dbReference>
<dbReference type="SMART" id="SM00388">
    <property type="entry name" value="HisKA"/>
    <property type="match status" value="1"/>
</dbReference>
<evidence type="ECO:0000256" key="1">
    <source>
        <dbReference type="ARBA" id="ARBA00000085"/>
    </source>
</evidence>
<dbReference type="InterPro" id="IPR003660">
    <property type="entry name" value="HAMP_dom"/>
</dbReference>
<evidence type="ECO:0000313" key="14">
    <source>
        <dbReference type="Proteomes" id="UP000270185"/>
    </source>
</evidence>
<evidence type="ECO:0000256" key="6">
    <source>
        <dbReference type="ARBA" id="ARBA00022741"/>
    </source>
</evidence>
<dbReference type="Gene3D" id="3.30.565.10">
    <property type="entry name" value="Histidine kinase-like ATPase, C-terminal domain"/>
    <property type="match status" value="1"/>
</dbReference>